<keyword evidence="8" id="KW-0067">ATP-binding</keyword>
<evidence type="ECO:0000256" key="5">
    <source>
        <dbReference type="ARBA" id="ARBA00022598"/>
    </source>
</evidence>
<dbReference type="InterPro" id="IPR000873">
    <property type="entry name" value="AMP-dep_synth/lig_dom"/>
</dbReference>
<evidence type="ECO:0000256" key="6">
    <source>
        <dbReference type="ARBA" id="ARBA00022741"/>
    </source>
</evidence>
<dbReference type="CDD" id="cd05936">
    <property type="entry name" value="FC-FACS_FadD_like"/>
    <property type="match status" value="1"/>
</dbReference>
<evidence type="ECO:0000256" key="10">
    <source>
        <dbReference type="ARBA" id="ARBA00023098"/>
    </source>
</evidence>
<dbReference type="InterPro" id="IPR042099">
    <property type="entry name" value="ANL_N_sf"/>
</dbReference>
<dbReference type="AlphaFoldDB" id="A0A4P6X6M7"/>
<comment type="similarity">
    <text evidence="4">Belongs to the ATP-dependent AMP-binding enzyme family.</text>
</comment>
<dbReference type="PANTHER" id="PTHR43767">
    <property type="entry name" value="LONG-CHAIN-FATTY-ACID--COA LIGASE"/>
    <property type="match status" value="1"/>
</dbReference>
<keyword evidence="6" id="KW-0547">Nucleotide-binding</keyword>
<evidence type="ECO:0000259" key="16">
    <source>
        <dbReference type="Pfam" id="PF13193"/>
    </source>
</evidence>
<comment type="cofactor">
    <cofactor evidence="1">
        <name>Mg(2+)</name>
        <dbReference type="ChEBI" id="CHEBI:18420"/>
    </cofactor>
</comment>
<feature type="domain" description="AMP-binding enzyme C-terminal" evidence="16">
    <location>
        <begin position="469"/>
        <end position="544"/>
    </location>
</feature>
<keyword evidence="18" id="KW-1185">Reference proteome</keyword>
<evidence type="ECO:0000256" key="1">
    <source>
        <dbReference type="ARBA" id="ARBA00001946"/>
    </source>
</evidence>
<evidence type="ECO:0000256" key="8">
    <source>
        <dbReference type="ARBA" id="ARBA00022840"/>
    </source>
</evidence>
<proteinExistence type="inferred from homology"/>
<evidence type="ECO:0000256" key="12">
    <source>
        <dbReference type="ARBA" id="ARBA00026121"/>
    </source>
</evidence>
<feature type="domain" description="AMP-dependent synthetase/ligase" evidence="15">
    <location>
        <begin position="31"/>
        <end position="418"/>
    </location>
</feature>
<protein>
    <recommendedName>
        <fullName evidence="13">Long-chain-fatty-acid--CoA ligase</fullName>
        <ecNumber evidence="12">6.2.1.3</ecNumber>
    </recommendedName>
    <alternativeName>
        <fullName evidence="14">Long-chain acyl-CoA synthetase</fullName>
    </alternativeName>
</protein>
<dbReference type="KEGG" id="hpse:HPF_20915"/>
<dbReference type="FunFam" id="3.30.300.30:FF:000006">
    <property type="entry name" value="Long-chain-fatty-acid--CoA ligase FadD"/>
    <property type="match status" value="1"/>
</dbReference>
<dbReference type="GO" id="GO:0004467">
    <property type="term" value="F:long-chain fatty acid-CoA ligase activity"/>
    <property type="evidence" value="ECO:0007669"/>
    <property type="project" value="UniProtKB-EC"/>
</dbReference>
<keyword evidence="5 17" id="KW-0436">Ligase</keyword>
<keyword evidence="9" id="KW-0460">Magnesium</keyword>
<dbReference type="EC" id="6.2.1.3" evidence="12"/>
<dbReference type="Gene3D" id="3.30.300.30">
    <property type="match status" value="1"/>
</dbReference>
<dbReference type="PROSITE" id="PS00455">
    <property type="entry name" value="AMP_BINDING"/>
    <property type="match status" value="1"/>
</dbReference>
<dbReference type="Pfam" id="PF13193">
    <property type="entry name" value="AMP-binding_C"/>
    <property type="match status" value="1"/>
</dbReference>
<evidence type="ECO:0000256" key="3">
    <source>
        <dbReference type="ARBA" id="ARBA00005005"/>
    </source>
</evidence>
<reference evidence="17 18" key="1">
    <citation type="submission" date="2019-03" db="EMBL/GenBank/DDBJ databases">
        <authorList>
            <person name="Sebastian G."/>
            <person name="Baumann P."/>
            <person name="Ruckert C."/>
            <person name="Kalinowski J."/>
            <person name="Nebel B."/>
            <person name="Takors R."/>
            <person name="Blombach B."/>
        </authorList>
    </citation>
    <scope>NUCLEOTIDE SEQUENCE [LARGE SCALE GENOMIC DNA]</scope>
    <source>
        <strain evidence="17 18">DSM 1084</strain>
    </source>
</reference>
<evidence type="ECO:0000256" key="9">
    <source>
        <dbReference type="ARBA" id="ARBA00022842"/>
    </source>
</evidence>
<gene>
    <name evidence="17" type="primary">fadD1</name>
    <name evidence="17" type="ORF">HPF_20915</name>
</gene>
<evidence type="ECO:0000256" key="7">
    <source>
        <dbReference type="ARBA" id="ARBA00022832"/>
    </source>
</evidence>
<dbReference type="InterPro" id="IPR050237">
    <property type="entry name" value="ATP-dep_AMP-bd_enzyme"/>
</dbReference>
<dbReference type="EMBL" id="CP037867">
    <property type="protein sequence ID" value="QBM30168.1"/>
    <property type="molecule type" value="Genomic_DNA"/>
</dbReference>
<dbReference type="GO" id="GO:0016020">
    <property type="term" value="C:membrane"/>
    <property type="evidence" value="ECO:0007669"/>
    <property type="project" value="UniProtKB-SubCell"/>
</dbReference>
<accession>A0A4P6X6M7</accession>
<evidence type="ECO:0000313" key="17">
    <source>
        <dbReference type="EMBL" id="QBM30168.1"/>
    </source>
</evidence>
<evidence type="ECO:0000256" key="2">
    <source>
        <dbReference type="ARBA" id="ARBA00004170"/>
    </source>
</evidence>
<dbReference type="InterPro" id="IPR020845">
    <property type="entry name" value="AMP-binding_CS"/>
</dbReference>
<dbReference type="GO" id="GO:0005524">
    <property type="term" value="F:ATP binding"/>
    <property type="evidence" value="ECO:0007669"/>
    <property type="project" value="UniProtKB-KW"/>
</dbReference>
<comment type="subcellular location">
    <subcellularLocation>
        <location evidence="2">Membrane</location>
        <topology evidence="2">Peripheral membrane protein</topology>
    </subcellularLocation>
</comment>
<evidence type="ECO:0000256" key="13">
    <source>
        <dbReference type="ARBA" id="ARBA00039545"/>
    </source>
</evidence>
<dbReference type="PANTHER" id="PTHR43767:SF8">
    <property type="entry name" value="LONG-CHAIN-FATTY-ACID--COA LIGASE"/>
    <property type="match status" value="1"/>
</dbReference>
<evidence type="ECO:0000256" key="11">
    <source>
        <dbReference type="ARBA" id="ARBA00023136"/>
    </source>
</evidence>
<dbReference type="InterPro" id="IPR025110">
    <property type="entry name" value="AMP-bd_C"/>
</dbReference>
<keyword evidence="11" id="KW-0472">Membrane</keyword>
<sequence>MDRPWLSQYPAGVPAEIDVHRFASLKDMLASSCERFADRPAYRSMGATISFRQLDDASRAFAAWLQKVAGLQRGDRVALMMPNLLQYPVVLFGVLRAGMVVVNVNPLYTPRELEHQLKDADVRAIVVLENFAHTLEQVIASTPVRTVVTTQVGDLLPVVKRLLTNAVVKHVKKLVPPWRLKGAVDFRRALAAGRAQTLDDVPLQHGDLAFLQYTGGTTGVAKGAMLSHGNMVANVLQVGAWMSPNLNDGEETLILPLPLYHVFALTGALSFFSKGAQAVLIPNPRDLPAFLQVLRETRFTAIIGVNTLFRALLDAPGFARVDLRPLKLAVAGGMAVQQVVAHRWKARAGVPLVEGYGLTESAPVAIANPVTIPEWSGQIGVPLPSTEAAILDDDGAHLGMGEVGEICLRGPQVMQGYWNHPEETAKAFIADGWLRTGDMGVMDERGSIRITDRKKDMIVVSGFKVFPNEIEDVLTLHPGVQEAAAVGVRDERSGEAVKVVVVRSDPDLTEADVLAHCKQHLTGYKMPRVVAFRSEPLPKTNIGKILRRELRDVGAATVPSEPPANA</sequence>
<dbReference type="Gene3D" id="3.40.50.12780">
    <property type="entry name" value="N-terminal domain of ligase-like"/>
    <property type="match status" value="1"/>
</dbReference>
<evidence type="ECO:0000313" key="18">
    <source>
        <dbReference type="Proteomes" id="UP000293912"/>
    </source>
</evidence>
<keyword evidence="10" id="KW-0443">Lipid metabolism</keyword>
<dbReference type="FunFam" id="3.40.50.12780:FF:000003">
    <property type="entry name" value="Long-chain-fatty-acid--CoA ligase FadD"/>
    <property type="match status" value="1"/>
</dbReference>
<dbReference type="SUPFAM" id="SSF56801">
    <property type="entry name" value="Acetyl-CoA synthetase-like"/>
    <property type="match status" value="1"/>
</dbReference>
<evidence type="ECO:0000256" key="14">
    <source>
        <dbReference type="ARBA" id="ARBA00042773"/>
    </source>
</evidence>
<dbReference type="Pfam" id="PF00501">
    <property type="entry name" value="AMP-binding"/>
    <property type="match status" value="1"/>
</dbReference>
<organism evidence="17 18">
    <name type="scientific">Hydrogenophaga pseudoflava</name>
    <name type="common">Pseudomonas carboxydoflava</name>
    <dbReference type="NCBI Taxonomy" id="47421"/>
    <lineage>
        <taxon>Bacteria</taxon>
        <taxon>Pseudomonadati</taxon>
        <taxon>Pseudomonadota</taxon>
        <taxon>Betaproteobacteria</taxon>
        <taxon>Burkholderiales</taxon>
        <taxon>Comamonadaceae</taxon>
        <taxon>Hydrogenophaga</taxon>
    </lineage>
</organism>
<comment type="pathway">
    <text evidence="3">Lipid metabolism; fatty acid beta-oxidation.</text>
</comment>
<evidence type="ECO:0000256" key="4">
    <source>
        <dbReference type="ARBA" id="ARBA00006432"/>
    </source>
</evidence>
<dbReference type="Proteomes" id="UP000293912">
    <property type="component" value="Chromosome"/>
</dbReference>
<dbReference type="InterPro" id="IPR045851">
    <property type="entry name" value="AMP-bd_C_sf"/>
</dbReference>
<evidence type="ECO:0000259" key="15">
    <source>
        <dbReference type="Pfam" id="PF00501"/>
    </source>
</evidence>
<keyword evidence="7" id="KW-0276">Fatty acid metabolism</keyword>
<dbReference type="RefSeq" id="WP_066155210.1">
    <property type="nucleotide sequence ID" value="NZ_CP037867.1"/>
</dbReference>
<name>A0A4P6X6M7_HYDPS</name>